<evidence type="ECO:0000256" key="1">
    <source>
        <dbReference type="SAM" id="MobiDB-lite"/>
    </source>
</evidence>
<accession>A0A2H2ZN45</accession>
<evidence type="ECO:0000313" key="4">
    <source>
        <dbReference type="Proteomes" id="UP000219286"/>
    </source>
</evidence>
<name>A0A2H2ZN45_TRIPA</name>
<feature type="region of interest" description="Disordered" evidence="1">
    <location>
        <begin position="37"/>
        <end position="84"/>
    </location>
</feature>
<organism evidence="3 4">
    <name type="scientific">Trichoderma parareesei</name>
    <name type="common">Filamentous fungus</name>
    <dbReference type="NCBI Taxonomy" id="858221"/>
    <lineage>
        <taxon>Eukaryota</taxon>
        <taxon>Fungi</taxon>
        <taxon>Dikarya</taxon>
        <taxon>Ascomycota</taxon>
        <taxon>Pezizomycotina</taxon>
        <taxon>Sordariomycetes</taxon>
        <taxon>Hypocreomycetidae</taxon>
        <taxon>Hypocreales</taxon>
        <taxon>Hypocreaceae</taxon>
        <taxon>Trichoderma</taxon>
    </lineage>
</organism>
<dbReference type="AlphaFoldDB" id="A0A2H2ZN45"/>
<evidence type="ECO:0008006" key="5">
    <source>
        <dbReference type="Google" id="ProtNLM"/>
    </source>
</evidence>
<reference evidence="3 4" key="1">
    <citation type="journal article" date="2015" name="Genome Announc.">
        <title>Genome sequence and annotation of Trichoderma parareesei, the ancestor of the cellulase producer Trichoderma reesei.</title>
        <authorList>
            <person name="Yang D."/>
            <person name="Pomraning K."/>
            <person name="Kopchinskiy A."/>
            <person name="Karimi Aghcheh R."/>
            <person name="Atanasova L."/>
            <person name="Chenthamara K."/>
            <person name="Baker S.E."/>
            <person name="Zhang R."/>
            <person name="Shen Q."/>
            <person name="Freitag M."/>
            <person name="Kubicek C.P."/>
            <person name="Druzhinina I.S."/>
        </authorList>
    </citation>
    <scope>NUCLEOTIDE SEQUENCE [LARGE SCALE GENOMIC DNA]</scope>
    <source>
        <strain evidence="3 4">CBS 125925</strain>
    </source>
</reference>
<dbReference type="Proteomes" id="UP000219286">
    <property type="component" value="Unassembled WGS sequence"/>
</dbReference>
<keyword evidence="4" id="KW-1185">Reference proteome</keyword>
<keyword evidence="2" id="KW-0732">Signal</keyword>
<protein>
    <recommendedName>
        <fullName evidence="5">SSCRP protein</fullName>
    </recommendedName>
</protein>
<dbReference type="EMBL" id="LFMI01000871">
    <property type="protein sequence ID" value="OTA08737.1"/>
    <property type="molecule type" value="Genomic_DNA"/>
</dbReference>
<gene>
    <name evidence="3" type="ORF">A9Z42_0004520</name>
</gene>
<evidence type="ECO:0000313" key="3">
    <source>
        <dbReference type="EMBL" id="OTA08737.1"/>
    </source>
</evidence>
<feature type="signal peptide" evidence="2">
    <location>
        <begin position="1"/>
        <end position="26"/>
    </location>
</feature>
<comment type="caution">
    <text evidence="3">The sequence shown here is derived from an EMBL/GenBank/DDBJ whole genome shotgun (WGS) entry which is preliminary data.</text>
</comment>
<evidence type="ECO:0000256" key="2">
    <source>
        <dbReference type="SAM" id="SignalP"/>
    </source>
</evidence>
<feature type="chain" id="PRO_5013884091" description="SSCRP protein" evidence="2">
    <location>
        <begin position="27"/>
        <end position="84"/>
    </location>
</feature>
<sequence>MVKAPIRVAGFLAPSLLLLQAGRTEARPSKQLTAAVGEILQPQANDSPVRGRMRYAGPTKQEPGHTSGTGPSNPLPDISTALAG</sequence>
<proteinExistence type="predicted"/>